<feature type="domain" description="Peptidase S54 rhomboid" evidence="9">
    <location>
        <begin position="227"/>
        <end position="360"/>
    </location>
</feature>
<evidence type="ECO:0000313" key="10">
    <source>
        <dbReference type="EMBL" id="MUK87123.1"/>
    </source>
</evidence>
<dbReference type="InterPro" id="IPR050925">
    <property type="entry name" value="Rhomboid_protease_S54"/>
</dbReference>
<name>A0A6N8FC45_9BACI</name>
<dbReference type="AlphaFoldDB" id="A0A6N8FC45"/>
<feature type="transmembrane region" description="Helical" evidence="8">
    <location>
        <begin position="343"/>
        <end position="360"/>
    </location>
</feature>
<dbReference type="Pfam" id="PF01694">
    <property type="entry name" value="Rhomboid"/>
    <property type="match status" value="1"/>
</dbReference>
<dbReference type="Gene3D" id="1.25.40.10">
    <property type="entry name" value="Tetratricopeptide repeat domain"/>
    <property type="match status" value="1"/>
</dbReference>
<feature type="transmembrane region" description="Helical" evidence="8">
    <location>
        <begin position="268"/>
        <end position="286"/>
    </location>
</feature>
<evidence type="ECO:0000256" key="1">
    <source>
        <dbReference type="ARBA" id="ARBA00004141"/>
    </source>
</evidence>
<evidence type="ECO:0000256" key="7">
    <source>
        <dbReference type="PROSITE-ProRule" id="PRU00339"/>
    </source>
</evidence>
<evidence type="ECO:0000256" key="8">
    <source>
        <dbReference type="SAM" id="Phobius"/>
    </source>
</evidence>
<keyword evidence="10" id="KW-0645">Protease</keyword>
<evidence type="ECO:0000256" key="2">
    <source>
        <dbReference type="ARBA" id="ARBA00009045"/>
    </source>
</evidence>
<keyword evidence="11" id="KW-1185">Reference proteome</keyword>
<feature type="transmembrane region" description="Helical" evidence="8">
    <location>
        <begin position="372"/>
        <end position="390"/>
    </location>
</feature>
<feature type="transmembrane region" description="Helical" evidence="8">
    <location>
        <begin position="236"/>
        <end position="256"/>
    </location>
</feature>
<dbReference type="InterPro" id="IPR019734">
    <property type="entry name" value="TPR_rpt"/>
</dbReference>
<dbReference type="Pfam" id="PF13181">
    <property type="entry name" value="TPR_8"/>
    <property type="match status" value="2"/>
</dbReference>
<gene>
    <name evidence="10" type="ORF">GMD78_01755</name>
</gene>
<keyword evidence="3 8" id="KW-0812">Transmembrane</keyword>
<accession>A0A6N8FC45</accession>
<keyword evidence="6 8" id="KW-0472">Membrane</keyword>
<organism evidence="10 11">
    <name type="scientific">Ornithinibacillus caprae</name>
    <dbReference type="NCBI Taxonomy" id="2678566"/>
    <lineage>
        <taxon>Bacteria</taxon>
        <taxon>Bacillati</taxon>
        <taxon>Bacillota</taxon>
        <taxon>Bacilli</taxon>
        <taxon>Bacillales</taxon>
        <taxon>Bacillaceae</taxon>
        <taxon>Ornithinibacillus</taxon>
    </lineage>
</organism>
<dbReference type="GO" id="GO:0006508">
    <property type="term" value="P:proteolysis"/>
    <property type="evidence" value="ECO:0007669"/>
    <property type="project" value="UniProtKB-KW"/>
</dbReference>
<reference evidence="10 11" key="1">
    <citation type="submission" date="2019-11" db="EMBL/GenBank/DDBJ databases">
        <authorList>
            <person name="Li X."/>
        </authorList>
    </citation>
    <scope>NUCLEOTIDE SEQUENCE [LARGE SCALE GENOMIC DNA]</scope>
    <source>
        <strain evidence="10 11">L9</strain>
    </source>
</reference>
<keyword evidence="5 8" id="KW-1133">Transmembrane helix</keyword>
<dbReference type="PANTHER" id="PTHR43731:SF14">
    <property type="entry name" value="PRESENILIN-ASSOCIATED RHOMBOID-LIKE PROTEIN, MITOCHONDRIAL"/>
    <property type="match status" value="1"/>
</dbReference>
<sequence length="519" mass="60023">MYVHERFILHKLANQLTENDRFEVLHIDTNLEEIWLSKYENKTSTVVRIIHKEFDWKNHLKTDIATVFQKAKAMKRLLRGNIEIHNLYIATHSPVDDWEMLKKPMQLKDRKKIKMNVYYVTENNTTDELKRLHSSLNNTFSLNPQEFPSDIEMEQYIDYYKVQLKQALQKRRNEVTDVYSYGKPFFAYVLLAINIIMFLFLEINGESTSTDTLIKYGAKFNPAIIDGEWWRIVSSMFLHIGFLHLFMNMLAVYYLGTLVEKIYGSWRFLVIYFLAGVGGGITSFAFTVNVSAGASGALFGLFGALLYFGLMYKRIFFQTIGTGLLVIIAINLVFGFVVPQVDAGAHIGGLIAGFIGAAIVQLPKQRKTMKSFAFIIIFIVLLVGLILFGIQHNKNSSEFQLAYIEKLIKEKEYESVIDNATLGLNNKDEFEPLLLFQRSYAYIGLNKIDLAIEDLERSISLQQRASEEIPEAYYNLALLYFNNGDERAGDIIRKAYELRPNDEAYQELYREIIERNWTN</sequence>
<proteinExistence type="inferred from homology"/>
<dbReference type="PROSITE" id="PS50005">
    <property type="entry name" value="TPR"/>
    <property type="match status" value="1"/>
</dbReference>
<dbReference type="RefSeq" id="WP_155666531.1">
    <property type="nucleotide sequence ID" value="NZ_WOCA01000001.1"/>
</dbReference>
<comment type="caution">
    <text evidence="10">The sequence shown here is derived from an EMBL/GenBank/DDBJ whole genome shotgun (WGS) entry which is preliminary data.</text>
</comment>
<evidence type="ECO:0000256" key="4">
    <source>
        <dbReference type="ARBA" id="ARBA00022801"/>
    </source>
</evidence>
<evidence type="ECO:0000256" key="5">
    <source>
        <dbReference type="ARBA" id="ARBA00022989"/>
    </source>
</evidence>
<evidence type="ECO:0000259" key="9">
    <source>
        <dbReference type="Pfam" id="PF01694"/>
    </source>
</evidence>
<feature type="transmembrane region" description="Helical" evidence="8">
    <location>
        <begin position="292"/>
        <end position="310"/>
    </location>
</feature>
<dbReference type="SMART" id="SM00028">
    <property type="entry name" value="TPR"/>
    <property type="match status" value="2"/>
</dbReference>
<evidence type="ECO:0000313" key="11">
    <source>
        <dbReference type="Proteomes" id="UP000469125"/>
    </source>
</evidence>
<dbReference type="EMBL" id="WOCA01000001">
    <property type="protein sequence ID" value="MUK87123.1"/>
    <property type="molecule type" value="Genomic_DNA"/>
</dbReference>
<dbReference type="InterPro" id="IPR035952">
    <property type="entry name" value="Rhomboid-like_sf"/>
</dbReference>
<keyword evidence="4" id="KW-0378">Hydrolase</keyword>
<dbReference type="GO" id="GO:0016020">
    <property type="term" value="C:membrane"/>
    <property type="evidence" value="ECO:0007669"/>
    <property type="project" value="UniProtKB-SubCell"/>
</dbReference>
<feature type="transmembrane region" description="Helical" evidence="8">
    <location>
        <begin position="185"/>
        <end position="203"/>
    </location>
</feature>
<dbReference type="InterPro" id="IPR022764">
    <property type="entry name" value="Peptidase_S54_rhomboid_dom"/>
</dbReference>
<dbReference type="InterPro" id="IPR011990">
    <property type="entry name" value="TPR-like_helical_dom_sf"/>
</dbReference>
<dbReference type="GO" id="GO:0004252">
    <property type="term" value="F:serine-type endopeptidase activity"/>
    <property type="evidence" value="ECO:0007669"/>
    <property type="project" value="InterPro"/>
</dbReference>
<dbReference type="SUPFAM" id="SSF144091">
    <property type="entry name" value="Rhomboid-like"/>
    <property type="match status" value="1"/>
</dbReference>
<dbReference type="SUPFAM" id="SSF48452">
    <property type="entry name" value="TPR-like"/>
    <property type="match status" value="1"/>
</dbReference>
<keyword evidence="7" id="KW-0802">TPR repeat</keyword>
<evidence type="ECO:0000256" key="3">
    <source>
        <dbReference type="ARBA" id="ARBA00022692"/>
    </source>
</evidence>
<evidence type="ECO:0000256" key="6">
    <source>
        <dbReference type="ARBA" id="ARBA00023136"/>
    </source>
</evidence>
<protein>
    <submittedName>
        <fullName evidence="10">Rhomboid family intramembrane serine protease</fullName>
    </submittedName>
</protein>
<comment type="subcellular location">
    <subcellularLocation>
        <location evidence="1">Membrane</location>
        <topology evidence="1">Multi-pass membrane protein</topology>
    </subcellularLocation>
</comment>
<dbReference type="PANTHER" id="PTHR43731">
    <property type="entry name" value="RHOMBOID PROTEASE"/>
    <property type="match status" value="1"/>
</dbReference>
<comment type="similarity">
    <text evidence="2">Belongs to the peptidase S54 family.</text>
</comment>
<feature type="transmembrane region" description="Helical" evidence="8">
    <location>
        <begin position="315"/>
        <end position="337"/>
    </location>
</feature>
<dbReference type="Proteomes" id="UP000469125">
    <property type="component" value="Unassembled WGS sequence"/>
</dbReference>
<dbReference type="Gene3D" id="1.20.1540.10">
    <property type="entry name" value="Rhomboid-like"/>
    <property type="match status" value="1"/>
</dbReference>
<feature type="repeat" description="TPR" evidence="7">
    <location>
        <begin position="470"/>
        <end position="502"/>
    </location>
</feature>